<dbReference type="Proteomes" id="UP000215914">
    <property type="component" value="Chromosome 4"/>
</dbReference>
<evidence type="ECO:0000313" key="4">
    <source>
        <dbReference type="EMBL" id="OTG28605.1"/>
    </source>
</evidence>
<dbReference type="AlphaFoldDB" id="A0A251UZ11"/>
<name>A0A251UZ11_HELAN</name>
<dbReference type="InterPro" id="IPR024336">
    <property type="entry name" value="tRNA_splic_suSen54_N"/>
</dbReference>
<dbReference type="PANTHER" id="PTHR21027">
    <property type="entry name" value="TRNA-SPLICING ENDONUCLEASE SUBUNIT SEN54"/>
    <property type="match status" value="1"/>
</dbReference>
<proteinExistence type="inferred from homology"/>
<dbReference type="EMBL" id="CM007893">
    <property type="protein sequence ID" value="OTG28605.1"/>
    <property type="molecule type" value="Genomic_DNA"/>
</dbReference>
<keyword evidence="5" id="KW-1185">Reference proteome</keyword>
<dbReference type="GO" id="GO:0000214">
    <property type="term" value="C:tRNA-intron endonuclease complex"/>
    <property type="evidence" value="ECO:0000318"/>
    <property type="project" value="GO_Central"/>
</dbReference>
<evidence type="ECO:0000313" key="5">
    <source>
        <dbReference type="Proteomes" id="UP000215914"/>
    </source>
</evidence>
<dbReference type="InParanoid" id="A0A251UZ11"/>
<keyword evidence="2" id="KW-0819">tRNA processing</keyword>
<sequence length="228" mass="25200">MHMVIYPSYSLGGSVAHWREELGMAEVVSNKGRMWITTGIVRGGKLYIFLEDALFLAEIGALQLFDVDEKCIPLEDIYKKVAGGVGGSSWESFEVYRHLKSLGYIIKRHGVCWSMKQVKSASASVEGESENGCEETASITEITKLFSSMQITEAGPVFDVYPPNSKFRKSSPGEPMFILCISSGGPPTKKQIEDIEGQCEGIPLKFCYVEHGRVSIFSFNDVELPVLP</sequence>
<dbReference type="Pfam" id="PF12928">
    <property type="entry name" value="tRNA_int_end_N2"/>
    <property type="match status" value="1"/>
</dbReference>
<feature type="domain" description="tRNA-splicing endonuclease subunit Sen54 N-terminal" evidence="3">
    <location>
        <begin position="14"/>
        <end position="65"/>
    </location>
</feature>
<organism evidence="4 5">
    <name type="scientific">Helianthus annuus</name>
    <name type="common">Common sunflower</name>
    <dbReference type="NCBI Taxonomy" id="4232"/>
    <lineage>
        <taxon>Eukaryota</taxon>
        <taxon>Viridiplantae</taxon>
        <taxon>Streptophyta</taxon>
        <taxon>Embryophyta</taxon>
        <taxon>Tracheophyta</taxon>
        <taxon>Spermatophyta</taxon>
        <taxon>Magnoliopsida</taxon>
        <taxon>eudicotyledons</taxon>
        <taxon>Gunneridae</taxon>
        <taxon>Pentapetalae</taxon>
        <taxon>asterids</taxon>
        <taxon>campanulids</taxon>
        <taxon>Asterales</taxon>
        <taxon>Asteraceae</taxon>
        <taxon>Asteroideae</taxon>
        <taxon>Heliantheae alliance</taxon>
        <taxon>Heliantheae</taxon>
        <taxon>Helianthus</taxon>
    </lineage>
</organism>
<dbReference type="GO" id="GO:0000379">
    <property type="term" value="P:tRNA-type intron splice site recognition and cleavage"/>
    <property type="evidence" value="ECO:0000318"/>
    <property type="project" value="GO_Central"/>
</dbReference>
<protein>
    <recommendedName>
        <fullName evidence="3">tRNA-splicing endonuclease subunit Sen54 N-terminal domain-containing protein</fullName>
    </recommendedName>
</protein>
<evidence type="ECO:0000256" key="2">
    <source>
        <dbReference type="ARBA" id="ARBA00022694"/>
    </source>
</evidence>
<evidence type="ECO:0000256" key="1">
    <source>
        <dbReference type="ARBA" id="ARBA00005736"/>
    </source>
</evidence>
<dbReference type="FunCoup" id="A0A251UZ11">
    <property type="interactions" value="248"/>
</dbReference>
<comment type="similarity">
    <text evidence="1">Belongs to the SEN54 family.</text>
</comment>
<accession>A0A251UZ11</accession>
<dbReference type="OMA" id="GCCWESF"/>
<dbReference type="STRING" id="4232.A0A251UZ11"/>
<reference evidence="5" key="1">
    <citation type="journal article" date="2017" name="Nature">
        <title>The sunflower genome provides insights into oil metabolism, flowering and Asterid evolution.</title>
        <authorList>
            <person name="Badouin H."/>
            <person name="Gouzy J."/>
            <person name="Grassa C.J."/>
            <person name="Murat F."/>
            <person name="Staton S.E."/>
            <person name="Cottret L."/>
            <person name="Lelandais-Briere C."/>
            <person name="Owens G.L."/>
            <person name="Carrere S."/>
            <person name="Mayjonade B."/>
            <person name="Legrand L."/>
            <person name="Gill N."/>
            <person name="Kane N.C."/>
            <person name="Bowers J.E."/>
            <person name="Hubner S."/>
            <person name="Bellec A."/>
            <person name="Berard A."/>
            <person name="Berges H."/>
            <person name="Blanchet N."/>
            <person name="Boniface M.C."/>
            <person name="Brunel D."/>
            <person name="Catrice O."/>
            <person name="Chaidir N."/>
            <person name="Claudel C."/>
            <person name="Donnadieu C."/>
            <person name="Faraut T."/>
            <person name="Fievet G."/>
            <person name="Helmstetter N."/>
            <person name="King M."/>
            <person name="Knapp S.J."/>
            <person name="Lai Z."/>
            <person name="Le Paslier M.C."/>
            <person name="Lippi Y."/>
            <person name="Lorenzon L."/>
            <person name="Mandel J.R."/>
            <person name="Marage G."/>
            <person name="Marchand G."/>
            <person name="Marquand E."/>
            <person name="Bret-Mestries E."/>
            <person name="Morien E."/>
            <person name="Nambeesan S."/>
            <person name="Nguyen T."/>
            <person name="Pegot-Espagnet P."/>
            <person name="Pouilly N."/>
            <person name="Raftis F."/>
            <person name="Sallet E."/>
            <person name="Schiex T."/>
            <person name="Thomas J."/>
            <person name="Vandecasteele C."/>
            <person name="Vares D."/>
            <person name="Vear F."/>
            <person name="Vautrin S."/>
            <person name="Crespi M."/>
            <person name="Mangin B."/>
            <person name="Burke J.M."/>
            <person name="Salse J."/>
            <person name="Munos S."/>
            <person name="Vincourt P."/>
            <person name="Rieseberg L.H."/>
            <person name="Langlade N.B."/>
        </authorList>
    </citation>
    <scope>NUCLEOTIDE SEQUENCE [LARGE SCALE GENOMIC DNA]</scope>
    <source>
        <strain evidence="5">cv. SF193</strain>
    </source>
</reference>
<evidence type="ECO:0000259" key="3">
    <source>
        <dbReference type="Pfam" id="PF12928"/>
    </source>
</evidence>
<dbReference type="PANTHER" id="PTHR21027:SF1">
    <property type="entry name" value="TRNA-SPLICING ENDONUCLEASE SUBUNIT SEN54"/>
    <property type="match status" value="1"/>
</dbReference>
<gene>
    <name evidence="4" type="ORF">HannXRQ_Chr04g0113101</name>
</gene>
<dbReference type="InterPro" id="IPR024337">
    <property type="entry name" value="tRNA_splic_suSen54"/>
</dbReference>